<evidence type="ECO:0000313" key="1">
    <source>
        <dbReference type="EMBL" id="KZL20812.1"/>
    </source>
</evidence>
<keyword evidence="2" id="KW-1185">Reference proteome</keyword>
<name>A0A166AB20_9HYPH</name>
<gene>
    <name evidence="1" type="ORF">PsAD2_01301</name>
</gene>
<dbReference type="EMBL" id="LMCB01000006">
    <property type="protein sequence ID" value="KZL20812.1"/>
    <property type="molecule type" value="Genomic_DNA"/>
</dbReference>
<protein>
    <submittedName>
        <fullName evidence="1">Uncharacterized protein</fullName>
    </submittedName>
</protein>
<reference evidence="1 2" key="1">
    <citation type="journal article" date="2016" name="Front. Microbiol.">
        <title>Comparative Genomic Analysis Reveals a Diverse Repertoire of Genes Involved in Prokaryote-Eukaryote Interactions within the Pseudovibrio Genus.</title>
        <authorList>
            <person name="Romano S."/>
            <person name="Fernandez-Guerra A."/>
            <person name="Reen F.J."/>
            <person name="Glockner F.O."/>
            <person name="Crowley S.P."/>
            <person name="O'Sullivan O."/>
            <person name="Cotter P.D."/>
            <person name="Adams C."/>
            <person name="Dobson A.D."/>
            <person name="O'Gara F."/>
        </authorList>
    </citation>
    <scope>NUCLEOTIDE SEQUENCE [LARGE SCALE GENOMIC DNA]</scope>
    <source>
        <strain evidence="1 2">Ad2</strain>
    </source>
</reference>
<evidence type="ECO:0000313" key="2">
    <source>
        <dbReference type="Proteomes" id="UP000076577"/>
    </source>
</evidence>
<dbReference type="Proteomes" id="UP000076577">
    <property type="component" value="Unassembled WGS sequence"/>
</dbReference>
<dbReference type="AlphaFoldDB" id="A0A166AB20"/>
<proteinExistence type="predicted"/>
<sequence length="52" mass="6053">MSAPSLNCSHRKRFGANSGRVDKMQLKARRFRWAEPKADLRYQNGYIKPMIA</sequence>
<comment type="caution">
    <text evidence="1">The sequence shown here is derived from an EMBL/GenBank/DDBJ whole genome shotgun (WGS) entry which is preliminary data.</text>
</comment>
<organism evidence="1 2">
    <name type="scientific">Pseudovibrio axinellae</name>
    <dbReference type="NCBI Taxonomy" id="989403"/>
    <lineage>
        <taxon>Bacteria</taxon>
        <taxon>Pseudomonadati</taxon>
        <taxon>Pseudomonadota</taxon>
        <taxon>Alphaproteobacteria</taxon>
        <taxon>Hyphomicrobiales</taxon>
        <taxon>Stappiaceae</taxon>
        <taxon>Pseudovibrio</taxon>
    </lineage>
</organism>
<accession>A0A166AB20</accession>